<feature type="region of interest" description="Disordered" evidence="1">
    <location>
        <begin position="379"/>
        <end position="407"/>
    </location>
</feature>
<feature type="region of interest" description="Disordered" evidence="1">
    <location>
        <begin position="71"/>
        <end position="100"/>
    </location>
</feature>
<evidence type="ECO:0000256" key="1">
    <source>
        <dbReference type="SAM" id="MobiDB-lite"/>
    </source>
</evidence>
<reference evidence="2 3" key="1">
    <citation type="journal article" date="2021" name="Plant Biotechnol. J.">
        <title>Multi-omics assisted identification of the key and species-specific regulatory components of drought-tolerant mechanisms in Gossypium stocksii.</title>
        <authorList>
            <person name="Yu D."/>
            <person name="Ke L."/>
            <person name="Zhang D."/>
            <person name="Wu Y."/>
            <person name="Sun Y."/>
            <person name="Mei J."/>
            <person name="Sun J."/>
            <person name="Sun Y."/>
        </authorList>
    </citation>
    <scope>NUCLEOTIDE SEQUENCE [LARGE SCALE GENOMIC DNA]</scope>
    <source>
        <strain evidence="3">cv. E1</strain>
        <tissue evidence="2">Leaf</tissue>
    </source>
</reference>
<feature type="compositionally biased region" description="Polar residues" evidence="1">
    <location>
        <begin position="382"/>
        <end position="393"/>
    </location>
</feature>
<dbReference type="AlphaFoldDB" id="A0A9D3UWT1"/>
<accession>A0A9D3UWT1</accession>
<dbReference type="PANTHER" id="PTHR31170">
    <property type="entry name" value="BNAC04G53230D PROTEIN"/>
    <property type="match status" value="1"/>
</dbReference>
<dbReference type="EMBL" id="JAIQCV010000009">
    <property type="protein sequence ID" value="KAH1063768.1"/>
    <property type="molecule type" value="Genomic_DNA"/>
</dbReference>
<dbReference type="InterPro" id="IPR004158">
    <property type="entry name" value="DUF247_pln"/>
</dbReference>
<name>A0A9D3UWT1_9ROSI</name>
<protein>
    <submittedName>
        <fullName evidence="2">Uncharacterized protein</fullName>
    </submittedName>
</protein>
<dbReference type="Proteomes" id="UP000828251">
    <property type="component" value="Unassembled WGS sequence"/>
</dbReference>
<feature type="compositionally biased region" description="Basic and acidic residues" evidence="1">
    <location>
        <begin position="394"/>
        <end position="407"/>
    </location>
</feature>
<gene>
    <name evidence="2" type="ORF">J1N35_028755</name>
</gene>
<comment type="caution">
    <text evidence="2">The sequence shown here is derived from an EMBL/GenBank/DDBJ whole genome shotgun (WGS) entry which is preliminary data.</text>
</comment>
<keyword evidence="3" id="KW-1185">Reference proteome</keyword>
<feature type="compositionally biased region" description="Polar residues" evidence="1">
    <location>
        <begin position="71"/>
        <end position="86"/>
    </location>
</feature>
<proteinExistence type="predicted"/>
<evidence type="ECO:0000313" key="2">
    <source>
        <dbReference type="EMBL" id="KAH1063768.1"/>
    </source>
</evidence>
<dbReference type="PANTHER" id="PTHR31170:SF25">
    <property type="entry name" value="BNAA09G04570D PROTEIN"/>
    <property type="match status" value="1"/>
</dbReference>
<dbReference type="Pfam" id="PF03140">
    <property type="entry name" value="DUF247"/>
    <property type="match status" value="1"/>
</dbReference>
<dbReference type="OrthoDB" id="1378449at2759"/>
<evidence type="ECO:0000313" key="3">
    <source>
        <dbReference type="Proteomes" id="UP000828251"/>
    </source>
</evidence>
<organism evidence="2 3">
    <name type="scientific">Gossypium stocksii</name>
    <dbReference type="NCBI Taxonomy" id="47602"/>
    <lineage>
        <taxon>Eukaryota</taxon>
        <taxon>Viridiplantae</taxon>
        <taxon>Streptophyta</taxon>
        <taxon>Embryophyta</taxon>
        <taxon>Tracheophyta</taxon>
        <taxon>Spermatophyta</taxon>
        <taxon>Magnoliopsida</taxon>
        <taxon>eudicotyledons</taxon>
        <taxon>Gunneridae</taxon>
        <taxon>Pentapetalae</taxon>
        <taxon>rosids</taxon>
        <taxon>malvids</taxon>
        <taxon>Malvales</taxon>
        <taxon>Malvaceae</taxon>
        <taxon>Malvoideae</taxon>
        <taxon>Gossypium</taxon>
    </lineage>
</organism>
<sequence length="584" mass="67018">MKSDESTTDGSKTVFHKLALPNNIFKFIFGEVYKRKVFFNYEKRLRLQSPPEKEVEATSWKYLVRDTYHSTPTRPIKTTEQTNLMSSGKPDEPNQLPETSSTHPFLIYISEPEDEELGNDVMQSSKNEHRSQSLEIDIKALEIDIKEMMIKSRRPPFPCCIYRVSPVLRDVNKKAYTPRTVSIGPLHHNNKNLKGMQAVKFQYLEQFLKRATKTAMLNELPHWGDPMGFVTSLDTDLQIGKHFSCLERFLGLLKSTEGDIWNSYAEDDLNHITLEELLKIILVDSAFIIELFLRFHFDPSRLTPFEIASIRMDLLLIENQVPFFVLENLYKEAFGSYPNIYPNILELSCEFFEPYNDQKMQIQTMKHFTDLLRTFHLPITTDGENGSNGGTPENDSKNREPDDSNEHLKSATQLYAAGVQFNVSSSKCTLDISFSKPKLEIPCMHIYDDTEVIFRNVMALEIYHYPNKTLICDYVLLMDYLINTSEDAELLVEKKIITSRLGSNHQVASLFNRLGRNIVKGINDKKLKGLVQALNAYYDTPWHTTKATFWLKYFSTPLKAASTTAASLLLLLALIQTVLTGIAL</sequence>